<dbReference type="Gene3D" id="3.10.20.90">
    <property type="entry name" value="Phosphatidylinositol 3-kinase Catalytic Subunit, Chain A, domain 1"/>
    <property type="match status" value="1"/>
</dbReference>
<keyword evidence="9 10" id="KW-0927">Auxin signaling pathway</keyword>
<evidence type="ECO:0000256" key="8">
    <source>
        <dbReference type="ARBA" id="ARBA00023242"/>
    </source>
</evidence>
<feature type="compositionally biased region" description="Polar residues" evidence="11">
    <location>
        <begin position="139"/>
        <end position="149"/>
    </location>
</feature>
<feature type="region of interest" description="Disordered" evidence="11">
    <location>
        <begin position="139"/>
        <end position="159"/>
    </location>
</feature>
<evidence type="ECO:0000313" key="13">
    <source>
        <dbReference type="EMBL" id="KAJ8511889.1"/>
    </source>
</evidence>
<proteinExistence type="inferred from homology"/>
<dbReference type="InterPro" id="IPR003311">
    <property type="entry name" value="AUX_IAA"/>
</dbReference>
<feature type="region of interest" description="Disordered" evidence="11">
    <location>
        <begin position="76"/>
        <end position="118"/>
    </location>
</feature>
<dbReference type="InterPro" id="IPR053793">
    <property type="entry name" value="PB1-like"/>
</dbReference>
<evidence type="ECO:0000313" key="14">
    <source>
        <dbReference type="Proteomes" id="UP001222027"/>
    </source>
</evidence>
<evidence type="ECO:0000256" key="11">
    <source>
        <dbReference type="SAM" id="MobiDB-lite"/>
    </source>
</evidence>
<dbReference type="PANTHER" id="PTHR31734">
    <property type="entry name" value="AUXIN-RESPONSIVE PROTEIN IAA17"/>
    <property type="match status" value="1"/>
</dbReference>
<evidence type="ECO:0000256" key="9">
    <source>
        <dbReference type="ARBA" id="ARBA00023294"/>
    </source>
</evidence>
<feature type="compositionally biased region" description="Low complexity" evidence="11">
    <location>
        <begin position="76"/>
        <end position="94"/>
    </location>
</feature>
<evidence type="ECO:0000259" key="12">
    <source>
        <dbReference type="PROSITE" id="PS51745"/>
    </source>
</evidence>
<comment type="caution">
    <text evidence="13">The sequence shown here is derived from an EMBL/GenBank/DDBJ whole genome shotgun (WGS) entry which is preliminary data.</text>
</comment>
<evidence type="ECO:0000256" key="7">
    <source>
        <dbReference type="ARBA" id="ARBA00023163"/>
    </source>
</evidence>
<evidence type="ECO:0000256" key="6">
    <source>
        <dbReference type="ARBA" id="ARBA00023015"/>
    </source>
</evidence>
<dbReference type="Proteomes" id="UP001222027">
    <property type="component" value="Unassembled WGS sequence"/>
</dbReference>
<evidence type="ECO:0000256" key="2">
    <source>
        <dbReference type="ARBA" id="ARBA00004123"/>
    </source>
</evidence>
<keyword evidence="5 10" id="KW-0678">Repressor</keyword>
<dbReference type="EMBL" id="JAQQAF010000001">
    <property type="protein sequence ID" value="KAJ8511889.1"/>
    <property type="molecule type" value="Genomic_DNA"/>
</dbReference>
<accession>A0AAV8RXL0</accession>
<keyword evidence="7 10" id="KW-0804">Transcription</keyword>
<evidence type="ECO:0000256" key="10">
    <source>
        <dbReference type="RuleBase" id="RU004549"/>
    </source>
</evidence>
<comment type="subcellular location">
    <subcellularLocation>
        <location evidence="2 10">Nucleus</location>
    </subcellularLocation>
</comment>
<comment type="similarity">
    <text evidence="3 10">Belongs to the Aux/IAA family.</text>
</comment>
<comment type="function">
    <text evidence="1 10">Aux/IAA proteins are short-lived transcriptional factors that function as repressors of early auxin response genes at low auxin concentrations.</text>
</comment>
<comment type="subunit">
    <text evidence="4 10">Homodimers and heterodimers.</text>
</comment>
<evidence type="ECO:0000256" key="1">
    <source>
        <dbReference type="ARBA" id="ARBA00002159"/>
    </source>
</evidence>
<evidence type="ECO:0000256" key="4">
    <source>
        <dbReference type="ARBA" id="ARBA00011726"/>
    </source>
</evidence>
<dbReference type="AlphaFoldDB" id="A0AAV8RXL0"/>
<dbReference type="PROSITE" id="PS51745">
    <property type="entry name" value="PB1"/>
    <property type="match status" value="1"/>
</dbReference>
<protein>
    <recommendedName>
        <fullName evidence="10">Auxin-responsive protein</fullName>
    </recommendedName>
</protein>
<dbReference type="Pfam" id="PF02309">
    <property type="entry name" value="AUX_IAA"/>
    <property type="match status" value="1"/>
</dbReference>
<organism evidence="13 14">
    <name type="scientific">Ensete ventricosum</name>
    <name type="common">Abyssinian banana</name>
    <name type="synonym">Musa ensete</name>
    <dbReference type="NCBI Taxonomy" id="4639"/>
    <lineage>
        <taxon>Eukaryota</taxon>
        <taxon>Viridiplantae</taxon>
        <taxon>Streptophyta</taxon>
        <taxon>Embryophyta</taxon>
        <taxon>Tracheophyta</taxon>
        <taxon>Spermatophyta</taxon>
        <taxon>Magnoliopsida</taxon>
        <taxon>Liliopsida</taxon>
        <taxon>Zingiberales</taxon>
        <taxon>Musaceae</taxon>
        <taxon>Ensete</taxon>
    </lineage>
</organism>
<dbReference type="GO" id="GO:0006355">
    <property type="term" value="P:regulation of DNA-templated transcription"/>
    <property type="evidence" value="ECO:0007669"/>
    <property type="project" value="InterPro"/>
</dbReference>
<dbReference type="GO" id="GO:0009734">
    <property type="term" value="P:auxin-activated signaling pathway"/>
    <property type="evidence" value="ECO:0007669"/>
    <property type="project" value="UniProtKB-UniRule"/>
</dbReference>
<reference evidence="13 14" key="1">
    <citation type="submission" date="2022-12" db="EMBL/GenBank/DDBJ databases">
        <title>Chromosome-scale assembly of the Ensete ventricosum genome.</title>
        <authorList>
            <person name="Dussert Y."/>
            <person name="Stocks J."/>
            <person name="Wendawek A."/>
            <person name="Woldeyes F."/>
            <person name="Nichols R.A."/>
            <person name="Borrell J.S."/>
        </authorList>
    </citation>
    <scope>NUCLEOTIDE SEQUENCE [LARGE SCALE GENOMIC DNA]</scope>
    <source>
        <strain evidence="14">cv. Maze</strain>
        <tissue evidence="13">Seeds</tissue>
    </source>
</reference>
<evidence type="ECO:0000256" key="3">
    <source>
        <dbReference type="ARBA" id="ARBA00006728"/>
    </source>
</evidence>
<keyword evidence="6 10" id="KW-0805">Transcription regulation</keyword>
<sequence>MATPAAEVDMVGKDYVGISEVSSSSYPGSAGVGCGMEEEEELELGLSLGTKKAVGGGGTPWAEYCRILTAEDLPSMGSRASPLSSSSSVSSSSSPTAGGERCSGREAKKISNNPPSQMVVGWPPIRAYRMNSLVNQSKENTSAHAAITSTHKKASQNIKNKKTGERICCKEIEKKGRSSVNSLFVKVNLDGDPIGRKVDLSSHPSYETLALALEAMFLRQTLLSSSIYNGPRTSKLLDGSSGFIITYEDKDGDWMLVGDVPWGMFLSTVKRLRIMKTSDASGLAPRFRSWPNMGRS</sequence>
<dbReference type="InterPro" id="IPR033389">
    <property type="entry name" value="AUX/IAA_dom"/>
</dbReference>
<gene>
    <name evidence="13" type="ORF">OPV22_002323</name>
</gene>
<feature type="domain" description="PB1" evidence="12">
    <location>
        <begin position="182"/>
        <end position="277"/>
    </location>
</feature>
<keyword evidence="8 10" id="KW-0539">Nucleus</keyword>
<evidence type="ECO:0000256" key="5">
    <source>
        <dbReference type="ARBA" id="ARBA00022491"/>
    </source>
</evidence>
<keyword evidence="14" id="KW-1185">Reference proteome</keyword>
<dbReference type="SUPFAM" id="SSF54277">
    <property type="entry name" value="CAD &amp; PB1 domains"/>
    <property type="match status" value="1"/>
</dbReference>
<dbReference type="GO" id="GO:0005634">
    <property type="term" value="C:nucleus"/>
    <property type="evidence" value="ECO:0007669"/>
    <property type="project" value="UniProtKB-SubCell"/>
</dbReference>
<name>A0AAV8RXL0_ENSVE</name>
<dbReference type="PANTHER" id="PTHR31734:SF6">
    <property type="entry name" value="AUXIN-RESPONSIVE PROTEIN IAA11"/>
    <property type="match status" value="1"/>
</dbReference>